<organism evidence="11 12">
    <name type="scientific">Cohnella herbarum</name>
    <dbReference type="NCBI Taxonomy" id="2728023"/>
    <lineage>
        <taxon>Bacteria</taxon>
        <taxon>Bacillati</taxon>
        <taxon>Bacillota</taxon>
        <taxon>Bacilli</taxon>
        <taxon>Bacillales</taxon>
        <taxon>Paenibacillaceae</taxon>
        <taxon>Cohnella</taxon>
    </lineage>
</organism>
<dbReference type="InterPro" id="IPR018062">
    <property type="entry name" value="HTH_AraC-typ_CS"/>
</dbReference>
<dbReference type="SUPFAM" id="SSF52172">
    <property type="entry name" value="CheY-like"/>
    <property type="match status" value="1"/>
</dbReference>
<keyword evidence="2" id="KW-0963">Cytoplasm</keyword>
<evidence type="ECO:0000256" key="1">
    <source>
        <dbReference type="ARBA" id="ARBA00004496"/>
    </source>
</evidence>
<dbReference type="GO" id="GO:0000160">
    <property type="term" value="P:phosphorelay signal transduction system"/>
    <property type="evidence" value="ECO:0007669"/>
    <property type="project" value="UniProtKB-KW"/>
</dbReference>
<evidence type="ECO:0000313" key="12">
    <source>
        <dbReference type="Proteomes" id="UP000502248"/>
    </source>
</evidence>
<keyword evidence="4" id="KW-0902">Two-component regulatory system</keyword>
<evidence type="ECO:0000256" key="8">
    <source>
        <dbReference type="PROSITE-ProRule" id="PRU00169"/>
    </source>
</evidence>
<dbReference type="InterPro" id="IPR001789">
    <property type="entry name" value="Sig_transdc_resp-reg_receiver"/>
</dbReference>
<feature type="domain" description="Response regulatory" evidence="10">
    <location>
        <begin position="3"/>
        <end position="121"/>
    </location>
</feature>
<dbReference type="AlphaFoldDB" id="A0A7Z2ZK86"/>
<dbReference type="Pfam" id="PF00072">
    <property type="entry name" value="Response_reg"/>
    <property type="match status" value="1"/>
</dbReference>
<protein>
    <submittedName>
        <fullName evidence="11">Response regulator transcription factor</fullName>
    </submittedName>
</protein>
<evidence type="ECO:0000256" key="4">
    <source>
        <dbReference type="ARBA" id="ARBA00023012"/>
    </source>
</evidence>
<dbReference type="Proteomes" id="UP000502248">
    <property type="component" value="Chromosome"/>
</dbReference>
<keyword evidence="7" id="KW-0804">Transcription</keyword>
<dbReference type="SUPFAM" id="SSF46689">
    <property type="entry name" value="Homeodomain-like"/>
    <property type="match status" value="2"/>
</dbReference>
<dbReference type="CDD" id="cd17536">
    <property type="entry name" value="REC_YesN-like"/>
    <property type="match status" value="1"/>
</dbReference>
<dbReference type="PROSITE" id="PS01124">
    <property type="entry name" value="HTH_ARAC_FAMILY_2"/>
    <property type="match status" value="1"/>
</dbReference>
<comment type="subcellular location">
    <subcellularLocation>
        <location evidence="1">Cytoplasm</location>
    </subcellularLocation>
</comment>
<dbReference type="PROSITE" id="PS00041">
    <property type="entry name" value="HTH_ARAC_FAMILY_1"/>
    <property type="match status" value="1"/>
</dbReference>
<dbReference type="InterPro" id="IPR009057">
    <property type="entry name" value="Homeodomain-like_sf"/>
</dbReference>
<dbReference type="PROSITE" id="PS50110">
    <property type="entry name" value="RESPONSE_REGULATORY"/>
    <property type="match status" value="1"/>
</dbReference>
<proteinExistence type="predicted"/>
<dbReference type="GO" id="GO:0043565">
    <property type="term" value="F:sequence-specific DNA binding"/>
    <property type="evidence" value="ECO:0007669"/>
    <property type="project" value="InterPro"/>
</dbReference>
<evidence type="ECO:0000259" key="9">
    <source>
        <dbReference type="PROSITE" id="PS01124"/>
    </source>
</evidence>
<dbReference type="PANTHER" id="PTHR42713">
    <property type="entry name" value="HISTIDINE KINASE-RELATED"/>
    <property type="match status" value="1"/>
</dbReference>
<reference evidence="11 12" key="1">
    <citation type="submission" date="2020-04" db="EMBL/GenBank/DDBJ databases">
        <title>Genome sequencing of novel species.</title>
        <authorList>
            <person name="Heo J."/>
            <person name="Kim S.-J."/>
            <person name="Kim J.-S."/>
            <person name="Hong S.-B."/>
            <person name="Kwon S.-W."/>
        </authorList>
    </citation>
    <scope>NUCLEOTIDE SEQUENCE [LARGE SCALE GENOMIC DNA]</scope>
    <source>
        <strain evidence="11 12">MFER-1</strain>
    </source>
</reference>
<evidence type="ECO:0000259" key="10">
    <source>
        <dbReference type="PROSITE" id="PS50110"/>
    </source>
</evidence>
<gene>
    <name evidence="11" type="ORF">HH215_04405</name>
</gene>
<evidence type="ECO:0000256" key="5">
    <source>
        <dbReference type="ARBA" id="ARBA00023015"/>
    </source>
</evidence>
<dbReference type="PRINTS" id="PR00032">
    <property type="entry name" value="HTHARAC"/>
</dbReference>
<dbReference type="InterPro" id="IPR018060">
    <property type="entry name" value="HTH_AraC"/>
</dbReference>
<dbReference type="RefSeq" id="WP_169278803.1">
    <property type="nucleotide sequence ID" value="NZ_CP051680.1"/>
</dbReference>
<keyword evidence="5" id="KW-0805">Transcription regulation</keyword>
<evidence type="ECO:0000256" key="7">
    <source>
        <dbReference type="ARBA" id="ARBA00023163"/>
    </source>
</evidence>
<feature type="modified residue" description="4-aspartylphosphate" evidence="8">
    <location>
        <position position="55"/>
    </location>
</feature>
<evidence type="ECO:0000256" key="6">
    <source>
        <dbReference type="ARBA" id="ARBA00023125"/>
    </source>
</evidence>
<evidence type="ECO:0000313" key="11">
    <source>
        <dbReference type="EMBL" id="QJD82504.1"/>
    </source>
</evidence>
<accession>A0A7Z2ZK86</accession>
<evidence type="ECO:0000256" key="2">
    <source>
        <dbReference type="ARBA" id="ARBA00022490"/>
    </source>
</evidence>
<sequence length="518" mass="59126">MYSVLITDDEPTIREGLRNLIEWEKYGFQVADVASNSREALQKFKQYAPNLLIMDIRMPGMSGLELIQALRNYSDIPFHVLILSGYADFAYAKKAINLHIAGYLLKPVDEEELTEHLIQLKTVLDAERSDKLRADMHEGSKKELLVKSLLASGDQVEAGHYQADAETAELVWDGYEIVLITLQGRNRREIDSAGRTMFKQACSQRFDDAERGISFWMEPYFCLMLKENLHHPLTKKKIYEELSALAQAHDMTFAAASGGSFKQLHEIALSYEKAAKLLDLRFFYAADQLITDDFAPVGIPVQHENEEPLNAASIVDKLYFAIKIGQEEVVEKLVSDWGQTLIEKGYSEESIKLQFTKLITLVRGRLLESGPEIEVRKQPLSEGILEIYKQSPYDSLKRYVIQLLNGFMPSEGNASMEIHMKKMIDLIERNSHENLKLDTLADVFNYNSAYLGKVFKKTTGEYFNTFVDKVRIRKAKELLNQGVKVAQVAEKVGFANVDYFYSKFRKYEGVSPSSFRKK</sequence>
<dbReference type="SMART" id="SM00448">
    <property type="entry name" value="REC"/>
    <property type="match status" value="1"/>
</dbReference>
<dbReference type="GO" id="GO:0005737">
    <property type="term" value="C:cytoplasm"/>
    <property type="evidence" value="ECO:0007669"/>
    <property type="project" value="UniProtKB-SubCell"/>
</dbReference>
<dbReference type="PANTHER" id="PTHR42713:SF3">
    <property type="entry name" value="TRANSCRIPTIONAL REGULATORY PROTEIN HPTR"/>
    <property type="match status" value="1"/>
</dbReference>
<name>A0A7Z2ZK86_9BACL</name>
<evidence type="ECO:0000256" key="3">
    <source>
        <dbReference type="ARBA" id="ARBA00022553"/>
    </source>
</evidence>
<dbReference type="InterPro" id="IPR051552">
    <property type="entry name" value="HptR"/>
</dbReference>
<dbReference type="GO" id="GO:0003700">
    <property type="term" value="F:DNA-binding transcription factor activity"/>
    <property type="evidence" value="ECO:0007669"/>
    <property type="project" value="InterPro"/>
</dbReference>
<dbReference type="KEGG" id="cheb:HH215_04405"/>
<dbReference type="EMBL" id="CP051680">
    <property type="protein sequence ID" value="QJD82504.1"/>
    <property type="molecule type" value="Genomic_DNA"/>
</dbReference>
<dbReference type="Gene3D" id="1.10.10.60">
    <property type="entry name" value="Homeodomain-like"/>
    <property type="match status" value="2"/>
</dbReference>
<dbReference type="InterPro" id="IPR011006">
    <property type="entry name" value="CheY-like_superfamily"/>
</dbReference>
<keyword evidence="6" id="KW-0238">DNA-binding</keyword>
<dbReference type="InterPro" id="IPR020449">
    <property type="entry name" value="Tscrpt_reg_AraC-type_HTH"/>
</dbReference>
<dbReference type="Gene3D" id="3.40.50.2300">
    <property type="match status" value="1"/>
</dbReference>
<feature type="domain" description="HTH araC/xylS-type" evidence="9">
    <location>
        <begin position="421"/>
        <end position="518"/>
    </location>
</feature>
<dbReference type="SMART" id="SM00342">
    <property type="entry name" value="HTH_ARAC"/>
    <property type="match status" value="1"/>
</dbReference>
<keyword evidence="12" id="KW-1185">Reference proteome</keyword>
<keyword evidence="3 8" id="KW-0597">Phosphoprotein</keyword>
<dbReference type="Pfam" id="PF12833">
    <property type="entry name" value="HTH_18"/>
    <property type="match status" value="1"/>
</dbReference>